<keyword evidence="6 9" id="KW-1015">Disulfide bond</keyword>
<evidence type="ECO:0000256" key="6">
    <source>
        <dbReference type="ARBA" id="ARBA00023157"/>
    </source>
</evidence>
<dbReference type="PANTHER" id="PTHR46330">
    <property type="entry name" value="TUMOR NECROSIS FACTOR RECEPTOR SUPERFAMILY MEMBER 10B"/>
    <property type="match status" value="1"/>
</dbReference>
<comment type="subcellular location">
    <subcellularLocation>
        <location evidence="1">Membrane</location>
    </subcellularLocation>
</comment>
<evidence type="ECO:0000256" key="5">
    <source>
        <dbReference type="ARBA" id="ARBA00023136"/>
    </source>
</evidence>
<evidence type="ECO:0000256" key="2">
    <source>
        <dbReference type="ARBA" id="ARBA00022703"/>
    </source>
</evidence>
<dbReference type="GO" id="GO:0009986">
    <property type="term" value="C:cell surface"/>
    <property type="evidence" value="ECO:0007669"/>
    <property type="project" value="TreeGrafter"/>
</dbReference>
<evidence type="ECO:0000259" key="12">
    <source>
        <dbReference type="PROSITE" id="PS50050"/>
    </source>
</evidence>
<evidence type="ECO:0008006" key="15">
    <source>
        <dbReference type="Google" id="ProtNLM"/>
    </source>
</evidence>
<feature type="disulfide bond" evidence="9">
    <location>
        <begin position="97"/>
        <end position="110"/>
    </location>
</feature>
<dbReference type="Proteomes" id="UP000261620">
    <property type="component" value="Unplaced"/>
</dbReference>
<evidence type="ECO:0000313" key="13">
    <source>
        <dbReference type="Ensembl" id="ENSMMOP00000016539.1"/>
    </source>
</evidence>
<evidence type="ECO:0000256" key="9">
    <source>
        <dbReference type="PROSITE-ProRule" id="PRU00206"/>
    </source>
</evidence>
<evidence type="ECO:0000256" key="1">
    <source>
        <dbReference type="ARBA" id="ARBA00004370"/>
    </source>
</evidence>
<protein>
    <recommendedName>
        <fullName evidence="15">Tumor necrosis factor receptor superfamily, member a</fullName>
    </recommendedName>
</protein>
<dbReference type="InterPro" id="IPR034029">
    <property type="entry name" value="TNFRSF10A/B_death"/>
</dbReference>
<dbReference type="InterPro" id="IPR000488">
    <property type="entry name" value="Death_dom"/>
</dbReference>
<feature type="repeat" description="TNFR-Cys" evidence="9">
    <location>
        <begin position="119"/>
        <end position="156"/>
    </location>
</feature>
<keyword evidence="8" id="KW-0325">Glycoprotein</keyword>
<feature type="domain" description="TNFR-Cys" evidence="12">
    <location>
        <begin position="119"/>
        <end position="156"/>
    </location>
</feature>
<evidence type="ECO:0000256" key="8">
    <source>
        <dbReference type="ARBA" id="ARBA00023180"/>
    </source>
</evidence>
<organism evidence="13 14">
    <name type="scientific">Mola mola</name>
    <name type="common">Ocean sunfish</name>
    <name type="synonym">Tetraodon mola</name>
    <dbReference type="NCBI Taxonomy" id="94237"/>
    <lineage>
        <taxon>Eukaryota</taxon>
        <taxon>Metazoa</taxon>
        <taxon>Chordata</taxon>
        <taxon>Craniata</taxon>
        <taxon>Vertebrata</taxon>
        <taxon>Euteleostomi</taxon>
        <taxon>Actinopterygii</taxon>
        <taxon>Neopterygii</taxon>
        <taxon>Teleostei</taxon>
        <taxon>Neoteleostei</taxon>
        <taxon>Acanthomorphata</taxon>
        <taxon>Eupercaria</taxon>
        <taxon>Tetraodontiformes</taxon>
        <taxon>Molidae</taxon>
        <taxon>Mola</taxon>
    </lineage>
</organism>
<feature type="disulfide bond" evidence="9">
    <location>
        <begin position="135"/>
        <end position="148"/>
    </location>
</feature>
<dbReference type="PROSITE" id="PS50050">
    <property type="entry name" value="TNFR_NGFR_2"/>
    <property type="match status" value="2"/>
</dbReference>
<dbReference type="CDD" id="cd08315">
    <property type="entry name" value="Death_TRAILR_DR4_DR5"/>
    <property type="match status" value="1"/>
</dbReference>
<name>A0A3Q3X3J9_MOLML</name>
<dbReference type="GO" id="GO:0036462">
    <property type="term" value="P:TRAIL-activated apoptotic signaling pathway"/>
    <property type="evidence" value="ECO:0007669"/>
    <property type="project" value="TreeGrafter"/>
</dbReference>
<evidence type="ECO:0000256" key="7">
    <source>
        <dbReference type="ARBA" id="ARBA00023170"/>
    </source>
</evidence>
<dbReference type="Gene3D" id="2.10.50.10">
    <property type="entry name" value="Tumor Necrosis Factor Receptor, subunit A, domain 2"/>
    <property type="match status" value="3"/>
</dbReference>
<feature type="disulfide bond" evidence="9">
    <location>
        <begin position="79"/>
        <end position="94"/>
    </location>
</feature>
<evidence type="ECO:0000256" key="3">
    <source>
        <dbReference type="ARBA" id="ARBA00022729"/>
    </source>
</evidence>
<feature type="repeat" description="TNFR-Cys" evidence="9">
    <location>
        <begin position="78"/>
        <end position="118"/>
    </location>
</feature>
<feature type="disulfide bond" evidence="9">
    <location>
        <begin position="138"/>
        <end position="156"/>
    </location>
</feature>
<reference evidence="13" key="2">
    <citation type="submission" date="2025-09" db="UniProtKB">
        <authorList>
            <consortium name="Ensembl"/>
        </authorList>
    </citation>
    <scope>IDENTIFICATION</scope>
</reference>
<feature type="signal peptide" evidence="10">
    <location>
        <begin position="1"/>
        <end position="21"/>
    </location>
</feature>
<evidence type="ECO:0000256" key="4">
    <source>
        <dbReference type="ARBA" id="ARBA00022737"/>
    </source>
</evidence>
<dbReference type="Pfam" id="PF00020">
    <property type="entry name" value="TNFR_c6"/>
    <property type="match status" value="2"/>
</dbReference>
<dbReference type="SMART" id="SM00208">
    <property type="entry name" value="TNFR"/>
    <property type="match status" value="3"/>
</dbReference>
<feature type="chain" id="PRO_5018761221" description="Tumor necrosis factor receptor superfamily, member a" evidence="10">
    <location>
        <begin position="22"/>
        <end position="388"/>
    </location>
</feature>
<dbReference type="InterPro" id="IPR001368">
    <property type="entry name" value="TNFR/NGFR_Cys_rich_reg"/>
</dbReference>
<keyword evidence="14" id="KW-1185">Reference proteome</keyword>
<dbReference type="PROSITE" id="PS50017">
    <property type="entry name" value="DEATH_DOMAIN"/>
    <property type="match status" value="1"/>
</dbReference>
<reference evidence="13" key="1">
    <citation type="submission" date="2025-08" db="UniProtKB">
        <authorList>
            <consortium name="Ensembl"/>
        </authorList>
    </citation>
    <scope>IDENTIFICATION</scope>
</reference>
<evidence type="ECO:0000256" key="10">
    <source>
        <dbReference type="SAM" id="SignalP"/>
    </source>
</evidence>
<comment type="caution">
    <text evidence="9">Lacks conserved residue(s) required for the propagation of feature annotation.</text>
</comment>
<dbReference type="GO" id="GO:0005886">
    <property type="term" value="C:plasma membrane"/>
    <property type="evidence" value="ECO:0007669"/>
    <property type="project" value="TreeGrafter"/>
</dbReference>
<keyword evidence="5" id="KW-0472">Membrane</keyword>
<feature type="domain" description="TNFR-Cys" evidence="12">
    <location>
        <begin position="78"/>
        <end position="118"/>
    </location>
</feature>
<dbReference type="GO" id="GO:0043065">
    <property type="term" value="P:positive regulation of apoptotic process"/>
    <property type="evidence" value="ECO:0007669"/>
    <property type="project" value="TreeGrafter"/>
</dbReference>
<dbReference type="SUPFAM" id="SSF57586">
    <property type="entry name" value="TNF receptor-like"/>
    <property type="match status" value="2"/>
</dbReference>
<dbReference type="STRING" id="94237.ENSMMOP00000016539"/>
<feature type="disulfide bond" evidence="9">
    <location>
        <begin position="100"/>
        <end position="118"/>
    </location>
</feature>
<feature type="domain" description="Death" evidence="11">
    <location>
        <begin position="312"/>
        <end position="377"/>
    </location>
</feature>
<keyword evidence="3 10" id="KW-0732">Signal</keyword>
<dbReference type="PROSITE" id="PS00652">
    <property type="entry name" value="TNFR_NGFR_1"/>
    <property type="match status" value="1"/>
</dbReference>
<dbReference type="Ensembl" id="ENSMMOT00000016813.1">
    <property type="protein sequence ID" value="ENSMMOP00000016539.1"/>
    <property type="gene ID" value="ENSMMOG00000012603.1"/>
</dbReference>
<keyword evidence="7" id="KW-0675">Receptor</keyword>
<evidence type="ECO:0000313" key="14">
    <source>
        <dbReference type="Proteomes" id="UP000261620"/>
    </source>
</evidence>
<dbReference type="Gene3D" id="1.10.533.10">
    <property type="entry name" value="Death Domain, Fas"/>
    <property type="match status" value="1"/>
</dbReference>
<dbReference type="PANTHER" id="PTHR46330:SF6">
    <property type="entry name" value="HEMATOPOIETIC DEATH RECEPTOR-RELATED"/>
    <property type="match status" value="1"/>
</dbReference>
<keyword evidence="4" id="KW-0677">Repeat</keyword>
<dbReference type="InterPro" id="IPR052491">
    <property type="entry name" value="TNFRSF10"/>
</dbReference>
<dbReference type="SUPFAM" id="SSF47986">
    <property type="entry name" value="DEATH domain"/>
    <property type="match status" value="1"/>
</dbReference>
<accession>A0A3Q3X3J9</accession>
<sequence length="388" mass="43591">MTLVLAKIFLLWIWLFKPTGAFLRSDLDVRGGVGTRRAVHCRDELEYLNGRICCLNCPAGTRLISPCSGAGEKGTCEECDYGTYTEHSNSLKQCFMCTRCRSDQDIVRACSHTLNTECRCKLGTFCPPDQACEVCRKCDKDEEVVRNCTPTANTVCKKIQDKSVVPSVNNLVIVLPSLLAAAVIVVADVCLNMSVPPLQPYSGDRPPDDGRNEESQRLSCSSLIKSRQTVRAKPSVHLEDERKVLCESLNSSASNSQHSLSGLCAYSFPATAPQASPTQPTRMNELLSLFAGEQSLRKCFDFFEDIDINYHKRFFRLLEIGDNAIRSKEHLPYEDRIHEYLNIWIEKRGMDASLNDLLKALLDVNQRRTAENIKEQALARGYYLCQEK</sequence>
<dbReference type="Pfam" id="PF00531">
    <property type="entry name" value="Death"/>
    <property type="match status" value="1"/>
</dbReference>
<evidence type="ECO:0000259" key="11">
    <source>
        <dbReference type="PROSITE" id="PS50017"/>
    </source>
</evidence>
<proteinExistence type="predicted"/>
<dbReference type="InterPro" id="IPR011029">
    <property type="entry name" value="DEATH-like_dom_sf"/>
</dbReference>
<keyword evidence="2" id="KW-0053">Apoptosis</keyword>
<dbReference type="AlphaFoldDB" id="A0A3Q3X3J9"/>